<comment type="caution">
    <text evidence="2">The sequence shown here is derived from an EMBL/GenBank/DDBJ whole genome shotgun (WGS) entry which is preliminary data.</text>
</comment>
<name>A0A397SX28_9GLOM</name>
<evidence type="ECO:0000313" key="3">
    <source>
        <dbReference type="Proteomes" id="UP000265703"/>
    </source>
</evidence>
<accession>A0A397SX28</accession>
<organism evidence="2 3">
    <name type="scientific">Glomus cerebriforme</name>
    <dbReference type="NCBI Taxonomy" id="658196"/>
    <lineage>
        <taxon>Eukaryota</taxon>
        <taxon>Fungi</taxon>
        <taxon>Fungi incertae sedis</taxon>
        <taxon>Mucoromycota</taxon>
        <taxon>Glomeromycotina</taxon>
        <taxon>Glomeromycetes</taxon>
        <taxon>Glomerales</taxon>
        <taxon>Glomeraceae</taxon>
        <taxon>Glomus</taxon>
    </lineage>
</organism>
<feature type="compositionally biased region" description="Polar residues" evidence="1">
    <location>
        <begin position="234"/>
        <end position="246"/>
    </location>
</feature>
<protein>
    <submittedName>
        <fullName evidence="2">Uncharacterized protein</fullName>
    </submittedName>
</protein>
<reference evidence="2 3" key="1">
    <citation type="submission" date="2018-06" db="EMBL/GenBank/DDBJ databases">
        <title>Comparative genomics reveals the genomic features of Rhizophagus irregularis, R. cerebriforme, R. diaphanum and Gigaspora rosea, and their symbiotic lifestyle signature.</title>
        <authorList>
            <person name="Morin E."/>
            <person name="San Clemente H."/>
            <person name="Chen E.C.H."/>
            <person name="De La Providencia I."/>
            <person name="Hainaut M."/>
            <person name="Kuo A."/>
            <person name="Kohler A."/>
            <person name="Murat C."/>
            <person name="Tang N."/>
            <person name="Roy S."/>
            <person name="Loubradou J."/>
            <person name="Henrissat B."/>
            <person name="Grigoriev I.V."/>
            <person name="Corradi N."/>
            <person name="Roux C."/>
            <person name="Martin F.M."/>
        </authorList>
    </citation>
    <scope>NUCLEOTIDE SEQUENCE [LARGE SCALE GENOMIC DNA]</scope>
    <source>
        <strain evidence="2 3">DAOM 227022</strain>
    </source>
</reference>
<feature type="compositionally biased region" description="Basic and acidic residues" evidence="1">
    <location>
        <begin position="249"/>
        <end position="260"/>
    </location>
</feature>
<keyword evidence="3" id="KW-1185">Reference proteome</keyword>
<dbReference type="EMBL" id="QKYT01000187">
    <property type="protein sequence ID" value="RIA90212.1"/>
    <property type="molecule type" value="Genomic_DNA"/>
</dbReference>
<dbReference type="OrthoDB" id="248923at2759"/>
<gene>
    <name evidence="2" type="ORF">C1645_162571</name>
</gene>
<proteinExistence type="predicted"/>
<sequence>MDHKELLQYSRKLSAKNGTIKLEANKDGVIKIETKKDGIIKLETNKDGTVKMDPATIRKLKDATSLSDNSTVKASDFVKRENLEDLTNLNVTGTMNQNFTVDSLYMNGSGLNTVRAPRPFSAASTTSSRAYSTFSRNVNIAAPVTEEGIVGRQLVNEIILPSISQIKSRELRANEIEALSTLEKGIEDLDRANPDLVLTTLVEILSQMKINVEICDKLSDLGIVSDAFLSANNNIPNGNDPESSSSVTVEEKPVAEEKPKSPISEILSYSRWIDQLRMKWPINLGSGS</sequence>
<feature type="region of interest" description="Disordered" evidence="1">
    <location>
        <begin position="234"/>
        <end position="260"/>
    </location>
</feature>
<dbReference type="AlphaFoldDB" id="A0A397SX28"/>
<evidence type="ECO:0000256" key="1">
    <source>
        <dbReference type="SAM" id="MobiDB-lite"/>
    </source>
</evidence>
<dbReference type="Proteomes" id="UP000265703">
    <property type="component" value="Unassembled WGS sequence"/>
</dbReference>
<evidence type="ECO:0000313" key="2">
    <source>
        <dbReference type="EMBL" id="RIA90212.1"/>
    </source>
</evidence>